<evidence type="ECO:0000256" key="1">
    <source>
        <dbReference type="SAM" id="Phobius"/>
    </source>
</evidence>
<accession>A0A3P6FZG3</accession>
<reference evidence="2" key="1">
    <citation type="submission" date="2018-11" db="EMBL/GenBank/DDBJ databases">
        <authorList>
            <consortium name="Genoscope - CEA"/>
            <person name="William W."/>
        </authorList>
    </citation>
    <scope>NUCLEOTIDE SEQUENCE</scope>
</reference>
<proteinExistence type="predicted"/>
<name>A0A3P6FZG3_BRAOL</name>
<evidence type="ECO:0000313" key="2">
    <source>
        <dbReference type="EMBL" id="VDD63843.1"/>
    </source>
</evidence>
<organism evidence="2">
    <name type="scientific">Brassica oleracea</name>
    <name type="common">Wild cabbage</name>
    <dbReference type="NCBI Taxonomy" id="3712"/>
    <lineage>
        <taxon>Eukaryota</taxon>
        <taxon>Viridiplantae</taxon>
        <taxon>Streptophyta</taxon>
        <taxon>Embryophyta</taxon>
        <taxon>Tracheophyta</taxon>
        <taxon>Spermatophyta</taxon>
        <taxon>Magnoliopsida</taxon>
        <taxon>eudicotyledons</taxon>
        <taxon>Gunneridae</taxon>
        <taxon>Pentapetalae</taxon>
        <taxon>rosids</taxon>
        <taxon>malvids</taxon>
        <taxon>Brassicales</taxon>
        <taxon>Brassicaceae</taxon>
        <taxon>Brassiceae</taxon>
        <taxon>Brassica</taxon>
    </lineage>
</organism>
<dbReference type="EMBL" id="LR031880">
    <property type="protein sequence ID" value="VDD63843.1"/>
    <property type="molecule type" value="Genomic_DNA"/>
</dbReference>
<keyword evidence="1" id="KW-1133">Transmembrane helix</keyword>
<dbReference type="AlphaFoldDB" id="A0A3P6FZG3"/>
<protein>
    <submittedName>
        <fullName evidence="2">Uncharacterized protein</fullName>
    </submittedName>
</protein>
<sequence length="48" mass="5591">MLNAKQAYYFVYGVFALKVSTFLFVLNLVYYVTILSLSYADALKKTWL</sequence>
<gene>
    <name evidence="2" type="ORF">BOLC6T39296H</name>
</gene>
<keyword evidence="1" id="KW-0472">Membrane</keyword>
<keyword evidence="1" id="KW-0812">Transmembrane</keyword>
<feature type="transmembrane region" description="Helical" evidence="1">
    <location>
        <begin position="7"/>
        <end position="32"/>
    </location>
</feature>